<evidence type="ECO:0000313" key="2">
    <source>
        <dbReference type="Proteomes" id="UP000006729"/>
    </source>
</evidence>
<dbReference type="EMBL" id="CM009299">
    <property type="protein sequence ID" value="PNT16957.1"/>
    <property type="molecule type" value="Genomic_DNA"/>
</dbReference>
<dbReference type="InParanoid" id="B9HXY4"/>
<organism evidence="1 2">
    <name type="scientific">Populus trichocarpa</name>
    <name type="common">Western balsam poplar</name>
    <name type="synonym">Populus balsamifera subsp. trichocarpa</name>
    <dbReference type="NCBI Taxonomy" id="3694"/>
    <lineage>
        <taxon>Eukaryota</taxon>
        <taxon>Viridiplantae</taxon>
        <taxon>Streptophyta</taxon>
        <taxon>Embryophyta</taxon>
        <taxon>Tracheophyta</taxon>
        <taxon>Spermatophyta</taxon>
        <taxon>Magnoliopsida</taxon>
        <taxon>eudicotyledons</taxon>
        <taxon>Gunneridae</taxon>
        <taxon>Pentapetalae</taxon>
        <taxon>rosids</taxon>
        <taxon>fabids</taxon>
        <taxon>Malpighiales</taxon>
        <taxon>Salicaceae</taxon>
        <taxon>Saliceae</taxon>
        <taxon>Populus</taxon>
    </lineage>
</organism>
<protein>
    <submittedName>
        <fullName evidence="1">Uncharacterized protein</fullName>
    </submittedName>
</protein>
<name>B9HXY4_POPTR</name>
<gene>
    <name evidence="1" type="ORF">POPTR_010G166700</name>
</gene>
<accession>B9HXY4</accession>
<dbReference type="Proteomes" id="UP000006729">
    <property type="component" value="Chromosome 10"/>
</dbReference>
<evidence type="ECO:0000313" key="1">
    <source>
        <dbReference type="EMBL" id="PNT16957.1"/>
    </source>
</evidence>
<dbReference type="AlphaFoldDB" id="B9HXY4"/>
<keyword evidence="2" id="KW-1185">Reference proteome</keyword>
<sequence length="99" mass="11167">MENYGHDKAGNEDESIVHYYASVGDAKLVSIFLVVMTFAPECLSLQGLNTTHVLYQRFSCSLMIKQCLPMKPTLLMLSSLPLMRLQAMVRAYLTLHQLS</sequence>
<reference evidence="1 2" key="1">
    <citation type="journal article" date="2006" name="Science">
        <title>The genome of black cottonwood, Populus trichocarpa (Torr. &amp; Gray).</title>
        <authorList>
            <person name="Tuskan G.A."/>
            <person name="Difazio S."/>
            <person name="Jansson S."/>
            <person name="Bohlmann J."/>
            <person name="Grigoriev I."/>
            <person name="Hellsten U."/>
            <person name="Putnam N."/>
            <person name="Ralph S."/>
            <person name="Rombauts S."/>
            <person name="Salamov A."/>
            <person name="Schein J."/>
            <person name="Sterck L."/>
            <person name="Aerts A."/>
            <person name="Bhalerao R.R."/>
            <person name="Bhalerao R.P."/>
            <person name="Blaudez D."/>
            <person name="Boerjan W."/>
            <person name="Brun A."/>
            <person name="Brunner A."/>
            <person name="Busov V."/>
            <person name="Campbell M."/>
            <person name="Carlson J."/>
            <person name="Chalot M."/>
            <person name="Chapman J."/>
            <person name="Chen G.L."/>
            <person name="Cooper D."/>
            <person name="Coutinho P.M."/>
            <person name="Couturier J."/>
            <person name="Covert S."/>
            <person name="Cronk Q."/>
            <person name="Cunningham R."/>
            <person name="Davis J."/>
            <person name="Degroeve S."/>
            <person name="Dejardin A."/>
            <person name="Depamphilis C."/>
            <person name="Detter J."/>
            <person name="Dirks B."/>
            <person name="Dubchak I."/>
            <person name="Duplessis S."/>
            <person name="Ehlting J."/>
            <person name="Ellis B."/>
            <person name="Gendler K."/>
            <person name="Goodstein D."/>
            <person name="Gribskov M."/>
            <person name="Grimwood J."/>
            <person name="Groover A."/>
            <person name="Gunter L."/>
            <person name="Hamberger B."/>
            <person name="Heinze B."/>
            <person name="Helariutta Y."/>
            <person name="Henrissat B."/>
            <person name="Holligan D."/>
            <person name="Holt R."/>
            <person name="Huang W."/>
            <person name="Islam-Faridi N."/>
            <person name="Jones S."/>
            <person name="Jones-Rhoades M."/>
            <person name="Jorgensen R."/>
            <person name="Joshi C."/>
            <person name="Kangasjarvi J."/>
            <person name="Karlsson J."/>
            <person name="Kelleher C."/>
            <person name="Kirkpatrick R."/>
            <person name="Kirst M."/>
            <person name="Kohler A."/>
            <person name="Kalluri U."/>
            <person name="Larimer F."/>
            <person name="Leebens-Mack J."/>
            <person name="Leple J.C."/>
            <person name="Locascio P."/>
            <person name="Lou Y."/>
            <person name="Lucas S."/>
            <person name="Martin F."/>
            <person name="Montanini B."/>
            <person name="Napoli C."/>
            <person name="Nelson D.R."/>
            <person name="Nelson C."/>
            <person name="Nieminen K."/>
            <person name="Nilsson O."/>
            <person name="Pereda V."/>
            <person name="Peter G."/>
            <person name="Philippe R."/>
            <person name="Pilate G."/>
            <person name="Poliakov A."/>
            <person name="Razumovskaya J."/>
            <person name="Richardson P."/>
            <person name="Rinaldi C."/>
            <person name="Ritland K."/>
            <person name="Rouze P."/>
            <person name="Ryaboy D."/>
            <person name="Schmutz J."/>
            <person name="Schrader J."/>
            <person name="Segerman B."/>
            <person name="Shin H."/>
            <person name="Siddiqui A."/>
            <person name="Sterky F."/>
            <person name="Terry A."/>
            <person name="Tsai C.J."/>
            <person name="Uberbacher E."/>
            <person name="Unneberg P."/>
            <person name="Vahala J."/>
            <person name="Wall K."/>
            <person name="Wessler S."/>
            <person name="Yang G."/>
            <person name="Yin T."/>
            <person name="Douglas C."/>
            <person name="Marra M."/>
            <person name="Sandberg G."/>
            <person name="Van de Peer Y."/>
            <person name="Rokhsar D."/>
        </authorList>
    </citation>
    <scope>NUCLEOTIDE SEQUENCE [LARGE SCALE GENOMIC DNA]</scope>
    <source>
        <strain evidence="2">cv. Nisqually</strain>
    </source>
</reference>
<dbReference type="HOGENOM" id="CLU_2324641_0_0_1"/>
<proteinExistence type="predicted"/>